<reference evidence="1 2" key="1">
    <citation type="submission" date="2023-04" db="EMBL/GenBank/DDBJ databases">
        <title>Luteimonas sp. M1R5S59.</title>
        <authorList>
            <person name="Sun J.-Q."/>
        </authorList>
    </citation>
    <scope>NUCLEOTIDE SEQUENCE [LARGE SCALE GENOMIC DNA]</scope>
    <source>
        <strain evidence="1 2">M1R5S59</strain>
    </source>
</reference>
<gene>
    <name evidence="1" type="ORF">QFW81_00535</name>
</gene>
<dbReference type="RefSeq" id="WP_280576594.1">
    <property type="nucleotide sequence ID" value="NZ_JARXRO010000001.1"/>
</dbReference>
<keyword evidence="2" id="KW-1185">Reference proteome</keyword>
<comment type="caution">
    <text evidence="1">The sequence shown here is derived from an EMBL/GenBank/DDBJ whole genome shotgun (WGS) entry which is preliminary data.</text>
</comment>
<accession>A0ABT6JP05</accession>
<organism evidence="1 2">
    <name type="scientific">Luteimonas kalidii</name>
    <dbReference type="NCBI Taxonomy" id="3042025"/>
    <lineage>
        <taxon>Bacteria</taxon>
        <taxon>Pseudomonadati</taxon>
        <taxon>Pseudomonadota</taxon>
        <taxon>Gammaproteobacteria</taxon>
        <taxon>Lysobacterales</taxon>
        <taxon>Lysobacteraceae</taxon>
        <taxon>Luteimonas</taxon>
    </lineage>
</organism>
<dbReference type="EMBL" id="JARXRO010000001">
    <property type="protein sequence ID" value="MDH5832420.1"/>
    <property type="molecule type" value="Genomic_DNA"/>
</dbReference>
<name>A0ABT6JP05_9GAMM</name>
<sequence>MEGSYPQAAVQPVTVERDGGEAVITFTVPLESAYYVAGVSYRREGTDLRVAIDRCAIRTECATMAKASRPLGDGRRTQVRVPFESGRILLVHADGEQQIHP</sequence>
<evidence type="ECO:0000313" key="1">
    <source>
        <dbReference type="EMBL" id="MDH5832420.1"/>
    </source>
</evidence>
<evidence type="ECO:0000313" key="2">
    <source>
        <dbReference type="Proteomes" id="UP001156873"/>
    </source>
</evidence>
<protein>
    <submittedName>
        <fullName evidence="1">Uncharacterized protein</fullName>
    </submittedName>
</protein>
<dbReference type="Proteomes" id="UP001156873">
    <property type="component" value="Unassembled WGS sequence"/>
</dbReference>
<proteinExistence type="predicted"/>